<dbReference type="EMBL" id="LZPO01087757">
    <property type="protein sequence ID" value="OBS65992.1"/>
    <property type="molecule type" value="Genomic_DNA"/>
</dbReference>
<comment type="caution">
    <text evidence="1">The sequence shown here is derived from an EMBL/GenBank/DDBJ whole genome shotgun (WGS) entry which is preliminary data.</text>
</comment>
<evidence type="ECO:0000313" key="2">
    <source>
        <dbReference type="Proteomes" id="UP000092124"/>
    </source>
</evidence>
<evidence type="ECO:0000313" key="1">
    <source>
        <dbReference type="EMBL" id="OBS65992.1"/>
    </source>
</evidence>
<gene>
    <name evidence="1" type="ORF">A6R68_05469</name>
</gene>
<keyword evidence="2" id="KW-1185">Reference proteome</keyword>
<organism evidence="1 2">
    <name type="scientific">Neotoma lepida</name>
    <name type="common">Desert woodrat</name>
    <dbReference type="NCBI Taxonomy" id="56216"/>
    <lineage>
        <taxon>Eukaryota</taxon>
        <taxon>Metazoa</taxon>
        <taxon>Chordata</taxon>
        <taxon>Craniata</taxon>
        <taxon>Vertebrata</taxon>
        <taxon>Euteleostomi</taxon>
        <taxon>Mammalia</taxon>
        <taxon>Eutheria</taxon>
        <taxon>Euarchontoglires</taxon>
        <taxon>Glires</taxon>
        <taxon>Rodentia</taxon>
        <taxon>Myomorpha</taxon>
        <taxon>Muroidea</taxon>
        <taxon>Cricetidae</taxon>
        <taxon>Neotominae</taxon>
        <taxon>Neotoma</taxon>
    </lineage>
</organism>
<sequence length="73" mass="8091">VFDQCYGLLALLLSPGQLNIQGPKSFAGSAGGSEEALKAMLFCLSEDKKDTIPEEAEEIPIHDKHIKKFYVFY</sequence>
<feature type="non-terminal residue" evidence="1">
    <location>
        <position position="73"/>
    </location>
</feature>
<name>A0A1A6GKX8_NEOLE</name>
<dbReference type="AlphaFoldDB" id="A0A1A6GKX8"/>
<feature type="non-terminal residue" evidence="1">
    <location>
        <position position="1"/>
    </location>
</feature>
<reference evidence="1 2" key="1">
    <citation type="submission" date="2016-06" db="EMBL/GenBank/DDBJ databases">
        <title>The Draft Genome Sequence and Annotation of the Desert Woodrat Neotoma lepida.</title>
        <authorList>
            <person name="Campbell M."/>
            <person name="Oakeson K.F."/>
            <person name="Yandell M."/>
            <person name="Halpert J.R."/>
            <person name="Dearing D."/>
        </authorList>
    </citation>
    <scope>NUCLEOTIDE SEQUENCE [LARGE SCALE GENOMIC DNA]</scope>
    <source>
        <strain evidence="1">417</strain>
        <tissue evidence="1">Liver</tissue>
    </source>
</reference>
<protein>
    <submittedName>
        <fullName evidence="1">Uncharacterized protein</fullName>
    </submittedName>
</protein>
<dbReference type="Proteomes" id="UP000092124">
    <property type="component" value="Unassembled WGS sequence"/>
</dbReference>
<proteinExistence type="predicted"/>
<accession>A0A1A6GKX8</accession>